<sequence>MATAVETTFHGITLTEYDDLLRRLEFRPGGASEPGCLFHFATPTEDGFRGIDVWESTEAFDRFVRERLGPVLEHLGIASPEVRVTEVHNYLIASPDRRGGPVR</sequence>
<dbReference type="Proteomes" id="UP000245639">
    <property type="component" value="Unassembled WGS sequence"/>
</dbReference>
<dbReference type="EMBL" id="QEKW01000031">
    <property type="protein sequence ID" value="PVY96340.1"/>
    <property type="molecule type" value="Genomic_DNA"/>
</dbReference>
<comment type="caution">
    <text evidence="1">The sequence shown here is derived from an EMBL/GenBank/DDBJ whole genome shotgun (WGS) entry which is preliminary data.</text>
</comment>
<gene>
    <name evidence="1" type="ORF">C8D89_13129</name>
</gene>
<evidence type="ECO:0000313" key="2">
    <source>
        <dbReference type="Proteomes" id="UP000245639"/>
    </source>
</evidence>
<protein>
    <recommendedName>
        <fullName evidence="3">Quinol monooxygenase YgiN</fullName>
    </recommendedName>
</protein>
<dbReference type="OrthoDB" id="1550900at2"/>
<accession>A0A2U1E8V9</accession>
<keyword evidence="2" id="KW-1185">Reference proteome</keyword>
<reference evidence="1 2" key="1">
    <citation type="submission" date="2018-04" db="EMBL/GenBank/DDBJ databases">
        <title>Genomic Encyclopedia of Type Strains, Phase IV (KMG-IV): sequencing the most valuable type-strain genomes for metagenomic binning, comparative biology and taxonomic classification.</title>
        <authorList>
            <person name="Goeker M."/>
        </authorList>
    </citation>
    <scope>NUCLEOTIDE SEQUENCE [LARGE SCALE GENOMIC DNA]</scope>
    <source>
        <strain evidence="1 2">DSM 45771</strain>
    </source>
</reference>
<proteinExistence type="predicted"/>
<name>A0A2U1E8V9_9PSEU</name>
<evidence type="ECO:0000313" key="1">
    <source>
        <dbReference type="EMBL" id="PVY96340.1"/>
    </source>
</evidence>
<evidence type="ECO:0008006" key="3">
    <source>
        <dbReference type="Google" id="ProtNLM"/>
    </source>
</evidence>
<dbReference type="RefSeq" id="WP_116711397.1">
    <property type="nucleotide sequence ID" value="NZ_QEKW01000031.1"/>
</dbReference>
<organism evidence="1 2">
    <name type="scientific">Actinomycetospora cinnamomea</name>
    <dbReference type="NCBI Taxonomy" id="663609"/>
    <lineage>
        <taxon>Bacteria</taxon>
        <taxon>Bacillati</taxon>
        <taxon>Actinomycetota</taxon>
        <taxon>Actinomycetes</taxon>
        <taxon>Pseudonocardiales</taxon>
        <taxon>Pseudonocardiaceae</taxon>
        <taxon>Actinomycetospora</taxon>
    </lineage>
</organism>
<dbReference type="AlphaFoldDB" id="A0A2U1E8V9"/>